<dbReference type="InterPro" id="IPR019145">
    <property type="entry name" value="Mediator_Med10"/>
</dbReference>
<evidence type="ECO:0000256" key="1">
    <source>
        <dbReference type="ARBA" id="ARBA00004123"/>
    </source>
</evidence>
<evidence type="ECO:0000313" key="8">
    <source>
        <dbReference type="Proteomes" id="UP000001568"/>
    </source>
</evidence>
<keyword evidence="5 6" id="KW-0539">Nucleus</keyword>
<keyword evidence="6" id="KW-0010">Activator</keyword>
<accession>A4S1I9</accession>
<evidence type="ECO:0000256" key="6">
    <source>
        <dbReference type="RuleBase" id="RU364146"/>
    </source>
</evidence>
<dbReference type="RefSeq" id="XP_001419375.1">
    <property type="nucleotide sequence ID" value="XM_001419338.1"/>
</dbReference>
<reference evidence="7 8" key="1">
    <citation type="journal article" date="2007" name="Proc. Natl. Acad. Sci. U.S.A.">
        <title>The tiny eukaryote Ostreococcus provides genomic insights into the paradox of plankton speciation.</title>
        <authorList>
            <person name="Palenik B."/>
            <person name="Grimwood J."/>
            <person name="Aerts A."/>
            <person name="Rouze P."/>
            <person name="Salamov A."/>
            <person name="Putnam N."/>
            <person name="Dupont C."/>
            <person name="Jorgensen R."/>
            <person name="Derelle E."/>
            <person name="Rombauts S."/>
            <person name="Zhou K."/>
            <person name="Otillar R."/>
            <person name="Merchant S.S."/>
            <person name="Podell S."/>
            <person name="Gaasterland T."/>
            <person name="Napoli C."/>
            <person name="Gendler K."/>
            <person name="Manuell A."/>
            <person name="Tai V."/>
            <person name="Vallon O."/>
            <person name="Piganeau G."/>
            <person name="Jancek S."/>
            <person name="Heijde M."/>
            <person name="Jabbari K."/>
            <person name="Bowler C."/>
            <person name="Lohr M."/>
            <person name="Robbens S."/>
            <person name="Werner G."/>
            <person name="Dubchak I."/>
            <person name="Pazour G.J."/>
            <person name="Ren Q."/>
            <person name="Paulsen I."/>
            <person name="Delwiche C."/>
            <person name="Schmutz J."/>
            <person name="Rokhsar D."/>
            <person name="Van de Peer Y."/>
            <person name="Moreau H."/>
            <person name="Grigoriev I.V."/>
        </authorList>
    </citation>
    <scope>NUCLEOTIDE SEQUENCE [LARGE SCALE GENOMIC DNA]</scope>
    <source>
        <strain evidence="7 8">CCE9901</strain>
    </source>
</reference>
<evidence type="ECO:0000256" key="4">
    <source>
        <dbReference type="ARBA" id="ARBA00023163"/>
    </source>
</evidence>
<evidence type="ECO:0000256" key="5">
    <source>
        <dbReference type="ARBA" id="ARBA00023242"/>
    </source>
</evidence>
<name>A4S1I9_OSTLU</name>
<evidence type="ECO:0000256" key="3">
    <source>
        <dbReference type="ARBA" id="ARBA00023015"/>
    </source>
</evidence>
<comment type="function">
    <text evidence="6">Component of the Mediator complex, a coactivator involved in the regulated transcription of nearly all RNA polymerase II-dependent genes. Mediator functions as a bridge to convey information from gene-specific regulatory proteins to the basal RNA polymerase II transcription machinery. Mediator is recruited to promoters by direct interactions with regulatory proteins and serves as a scaffold for the assembly of a functional preinitiation complex with RNA polymerase II and the general transcription factors.</text>
</comment>
<organism evidence="7 8">
    <name type="scientific">Ostreococcus lucimarinus (strain CCE9901)</name>
    <dbReference type="NCBI Taxonomy" id="436017"/>
    <lineage>
        <taxon>Eukaryota</taxon>
        <taxon>Viridiplantae</taxon>
        <taxon>Chlorophyta</taxon>
        <taxon>Mamiellophyceae</taxon>
        <taxon>Mamiellales</taxon>
        <taxon>Bathycoccaceae</taxon>
        <taxon>Ostreococcus</taxon>
    </lineage>
</organism>
<dbReference type="HOGENOM" id="CLU_1963287_0_0_1"/>
<proteinExistence type="inferred from homology"/>
<dbReference type="GO" id="GO:0016592">
    <property type="term" value="C:mediator complex"/>
    <property type="evidence" value="ECO:0007669"/>
    <property type="project" value="InterPro"/>
</dbReference>
<dbReference type="Pfam" id="PF09748">
    <property type="entry name" value="Med10"/>
    <property type="match status" value="1"/>
</dbReference>
<keyword evidence="8" id="KW-1185">Reference proteome</keyword>
<dbReference type="OrthoDB" id="337270at2759"/>
<dbReference type="AlphaFoldDB" id="A4S1I9"/>
<comment type="subunit">
    <text evidence="6">Component of the Mediator complex.</text>
</comment>
<comment type="similarity">
    <text evidence="2 6">Belongs to the Mediator complex subunit 10 family.</text>
</comment>
<evidence type="ECO:0000256" key="2">
    <source>
        <dbReference type="ARBA" id="ARBA00005389"/>
    </source>
</evidence>
<dbReference type="Proteomes" id="UP000001568">
    <property type="component" value="Chromosome 8"/>
</dbReference>
<evidence type="ECO:0000313" key="7">
    <source>
        <dbReference type="EMBL" id="ABO97668.1"/>
    </source>
</evidence>
<gene>
    <name evidence="6" type="primary">MED10</name>
    <name evidence="7" type="ORF">OSTLU_33116</name>
</gene>
<dbReference type="EMBL" id="CP000588">
    <property type="protein sequence ID" value="ABO97668.1"/>
    <property type="molecule type" value="Genomic_DNA"/>
</dbReference>
<comment type="subcellular location">
    <subcellularLocation>
        <location evidence="1 6">Nucleus</location>
    </subcellularLocation>
</comment>
<dbReference type="GO" id="GO:0006357">
    <property type="term" value="P:regulation of transcription by RNA polymerase II"/>
    <property type="evidence" value="ECO:0007669"/>
    <property type="project" value="InterPro"/>
</dbReference>
<dbReference type="OMA" id="WELHQLE"/>
<sequence length="128" mass="13883">MSAAPAPSALGQALEKAIWELHQLEKIIELGAPSDERVIEKIEDFAQTLPALREAAEKCDDVEIPVELLRDVDQGKKPMGFMINQILAAGTVNETVKGKANVYREFAEALKGKLDGGEKKAGAKRGKK</sequence>
<dbReference type="GO" id="GO:0003712">
    <property type="term" value="F:transcription coregulator activity"/>
    <property type="evidence" value="ECO:0007669"/>
    <property type="project" value="InterPro"/>
</dbReference>
<protein>
    <recommendedName>
        <fullName evidence="6">Mediator of RNA polymerase II transcription subunit 10</fullName>
    </recommendedName>
    <alternativeName>
        <fullName evidence="6">Mediator complex subunit 10</fullName>
    </alternativeName>
</protein>
<dbReference type="KEGG" id="olu:OSTLU_33116"/>
<dbReference type="GeneID" id="5003441"/>
<keyword evidence="3 6" id="KW-0805">Transcription regulation</keyword>
<dbReference type="Gramene" id="ABO97668">
    <property type="protein sequence ID" value="ABO97668"/>
    <property type="gene ID" value="OSTLU_33116"/>
</dbReference>
<keyword evidence="4 6" id="KW-0804">Transcription</keyword>